<feature type="domain" description="CDP-alcohol phosphatidyltransferase C-terminal" evidence="17">
    <location>
        <begin position="206"/>
        <end position="241"/>
    </location>
</feature>
<dbReference type="InterPro" id="IPR000462">
    <property type="entry name" value="CDP-OH_P_trans"/>
</dbReference>
<evidence type="ECO:0000256" key="15">
    <source>
        <dbReference type="RuleBase" id="RU003750"/>
    </source>
</evidence>
<evidence type="ECO:0000256" key="11">
    <source>
        <dbReference type="ARBA" id="ARBA00023136"/>
    </source>
</evidence>
<comment type="similarity">
    <text evidence="3 15">Belongs to the CDP-alcohol phosphatidyltransferase class-I family.</text>
</comment>
<evidence type="ECO:0000256" key="12">
    <source>
        <dbReference type="ARBA" id="ARBA00023209"/>
    </source>
</evidence>
<comment type="subcellular location">
    <subcellularLocation>
        <location evidence="2">Endomembrane system</location>
        <topology evidence="2">Multi-pass membrane protein</topology>
    </subcellularLocation>
</comment>
<feature type="transmembrane region" description="Helical" evidence="16">
    <location>
        <begin position="135"/>
        <end position="157"/>
    </location>
</feature>
<sequence>MDEDNNLKSLPITKLFPNVVTLLGLCCGLTAIKFTFIKQYELSIIFILIAAIVDGIDGRIARLFRSTSHFGAELDSFADFLSFGVAPAFLLYFWVLKEIRVVGWMLVMIYVTCMSIRLARFNISLNEKKLPWQNFFFAGVPAPLGALLLLLPVIITFQLYESEYVFIAERFLTKNNIAIYSGVIALLLISNIPTFSAKHLYIPKNLSYIFMLIFGILIISLITKPWITLPIVGLIYILTIPISSAVYLYFAYKNH</sequence>
<dbReference type="NCBIfam" id="TIGR00473">
    <property type="entry name" value="pssA"/>
    <property type="match status" value="1"/>
</dbReference>
<dbReference type="AlphaFoldDB" id="A0A8J3MLV1"/>
<dbReference type="InterPro" id="IPR012616">
    <property type="entry name" value="CDP-OH_P_trans_C"/>
</dbReference>
<protein>
    <recommendedName>
        <fullName evidence="5">CDP-diacylglycerol--serine O-phosphatidyltransferase</fullName>
        <ecNumber evidence="4">2.7.8.8</ecNumber>
    </recommendedName>
    <alternativeName>
        <fullName evidence="14">Phosphatidylserine synthase</fullName>
    </alternativeName>
</protein>
<dbReference type="InterPro" id="IPR004533">
    <property type="entry name" value="CDP-diaglyc--ser_O-PTrfase"/>
</dbReference>
<dbReference type="Pfam" id="PF01066">
    <property type="entry name" value="CDP-OH_P_transf"/>
    <property type="match status" value="1"/>
</dbReference>
<feature type="transmembrane region" description="Helical" evidence="16">
    <location>
        <begin position="15"/>
        <end position="36"/>
    </location>
</feature>
<keyword evidence="12" id="KW-0594">Phospholipid biosynthesis</keyword>
<feature type="transmembrane region" description="Helical" evidence="16">
    <location>
        <begin position="177"/>
        <end position="196"/>
    </location>
</feature>
<evidence type="ECO:0000256" key="8">
    <source>
        <dbReference type="ARBA" id="ARBA00022692"/>
    </source>
</evidence>
<dbReference type="PROSITE" id="PS00379">
    <property type="entry name" value="CDP_ALCOHOL_P_TRANSF"/>
    <property type="match status" value="1"/>
</dbReference>
<feature type="transmembrane region" description="Helical" evidence="16">
    <location>
        <begin position="208"/>
        <end position="227"/>
    </location>
</feature>
<keyword evidence="7 15" id="KW-0808">Transferase</keyword>
<evidence type="ECO:0000256" key="9">
    <source>
        <dbReference type="ARBA" id="ARBA00022989"/>
    </source>
</evidence>
<evidence type="ECO:0000313" key="19">
    <source>
        <dbReference type="Proteomes" id="UP000637906"/>
    </source>
</evidence>
<keyword evidence="13" id="KW-1208">Phospholipid metabolism</keyword>
<keyword evidence="9 16" id="KW-1133">Transmembrane helix</keyword>
<dbReference type="PANTHER" id="PTHR14269:SF61">
    <property type="entry name" value="CDP-DIACYLGLYCEROL--SERINE O-PHOSPHATIDYLTRANSFERASE"/>
    <property type="match status" value="1"/>
</dbReference>
<keyword evidence="6" id="KW-0444">Lipid biosynthesis</keyword>
<dbReference type="GO" id="GO:0012505">
    <property type="term" value="C:endomembrane system"/>
    <property type="evidence" value="ECO:0007669"/>
    <property type="project" value="UniProtKB-SubCell"/>
</dbReference>
<feature type="transmembrane region" description="Helical" evidence="16">
    <location>
        <begin position="101"/>
        <end position="123"/>
    </location>
</feature>
<comment type="catalytic activity">
    <reaction evidence="1">
        <text>a CDP-1,2-diacyl-sn-glycerol + L-serine = a 1,2-diacyl-sn-glycero-3-phospho-L-serine + CMP + H(+)</text>
        <dbReference type="Rhea" id="RHEA:16913"/>
        <dbReference type="ChEBI" id="CHEBI:15378"/>
        <dbReference type="ChEBI" id="CHEBI:33384"/>
        <dbReference type="ChEBI" id="CHEBI:57262"/>
        <dbReference type="ChEBI" id="CHEBI:58332"/>
        <dbReference type="ChEBI" id="CHEBI:60377"/>
        <dbReference type="EC" id="2.7.8.8"/>
    </reaction>
</comment>
<dbReference type="GO" id="GO:0008654">
    <property type="term" value="P:phospholipid biosynthetic process"/>
    <property type="evidence" value="ECO:0007669"/>
    <property type="project" value="UniProtKB-KW"/>
</dbReference>
<keyword evidence="10" id="KW-0443">Lipid metabolism</keyword>
<dbReference type="GO" id="GO:0003882">
    <property type="term" value="F:CDP-diacylglycerol-serine O-phosphatidyltransferase activity"/>
    <property type="evidence" value="ECO:0007669"/>
    <property type="project" value="UniProtKB-EC"/>
</dbReference>
<dbReference type="EC" id="2.7.8.8" evidence="4"/>
<dbReference type="Pfam" id="PF08009">
    <property type="entry name" value="CDP-OH_P_tran_2"/>
    <property type="match status" value="1"/>
</dbReference>
<evidence type="ECO:0000256" key="2">
    <source>
        <dbReference type="ARBA" id="ARBA00004127"/>
    </source>
</evidence>
<evidence type="ECO:0000256" key="14">
    <source>
        <dbReference type="ARBA" id="ARBA00032361"/>
    </source>
</evidence>
<feature type="transmembrane region" description="Helical" evidence="16">
    <location>
        <begin position="233"/>
        <end position="252"/>
    </location>
</feature>
<feature type="transmembrane region" description="Helical" evidence="16">
    <location>
        <begin position="42"/>
        <end position="64"/>
    </location>
</feature>
<comment type="caution">
    <text evidence="18">The sequence shown here is derived from an EMBL/GenBank/DDBJ whole genome shotgun (WGS) entry which is preliminary data.</text>
</comment>
<name>A0A8J3MLV1_9RICK</name>
<evidence type="ECO:0000256" key="16">
    <source>
        <dbReference type="SAM" id="Phobius"/>
    </source>
</evidence>
<keyword evidence="8 16" id="KW-0812">Transmembrane</keyword>
<dbReference type="Proteomes" id="UP000637906">
    <property type="component" value="Unassembled WGS sequence"/>
</dbReference>
<evidence type="ECO:0000256" key="7">
    <source>
        <dbReference type="ARBA" id="ARBA00022679"/>
    </source>
</evidence>
<dbReference type="Gene3D" id="1.20.120.1760">
    <property type="match status" value="1"/>
</dbReference>
<dbReference type="InterPro" id="IPR043130">
    <property type="entry name" value="CDP-OH_PTrfase_TM_dom"/>
</dbReference>
<evidence type="ECO:0000256" key="13">
    <source>
        <dbReference type="ARBA" id="ARBA00023264"/>
    </source>
</evidence>
<evidence type="ECO:0000256" key="3">
    <source>
        <dbReference type="ARBA" id="ARBA00010441"/>
    </source>
</evidence>
<keyword evidence="19" id="KW-1185">Reference proteome</keyword>
<dbReference type="PANTHER" id="PTHR14269">
    <property type="entry name" value="CDP-DIACYLGLYCEROL--GLYCEROL-3-PHOSPHATE 3-PHOSPHATIDYLTRANSFERASE-RELATED"/>
    <property type="match status" value="1"/>
</dbReference>
<evidence type="ECO:0000256" key="1">
    <source>
        <dbReference type="ARBA" id="ARBA00000287"/>
    </source>
</evidence>
<evidence type="ECO:0000256" key="5">
    <source>
        <dbReference type="ARBA" id="ARBA00017171"/>
    </source>
</evidence>
<organism evidence="18 19">
    <name type="scientific">Candidatus Mesenet longicola</name>
    <dbReference type="NCBI Taxonomy" id="1892558"/>
    <lineage>
        <taxon>Bacteria</taxon>
        <taxon>Pseudomonadati</taxon>
        <taxon>Pseudomonadota</taxon>
        <taxon>Alphaproteobacteria</taxon>
        <taxon>Rickettsiales</taxon>
        <taxon>Anaplasmataceae</taxon>
        <taxon>Candidatus Mesenet</taxon>
    </lineage>
</organism>
<proteinExistence type="inferred from homology"/>
<evidence type="ECO:0000313" key="18">
    <source>
        <dbReference type="EMBL" id="GHM59314.1"/>
    </source>
</evidence>
<dbReference type="InterPro" id="IPR050324">
    <property type="entry name" value="CDP-alcohol_PTase-I"/>
</dbReference>
<reference evidence="18 19" key="1">
    <citation type="journal article" date="2021" name="Microb. Ecol.">
        <title>Candidatus Mesenet longicola: Novel Endosymbionts of Brontispa longissima that Induce Cytoplasmic Incompatibility.</title>
        <authorList>
            <person name="Takano S."/>
            <person name="Gotoh Y."/>
            <person name="Hayashi T."/>
        </authorList>
    </citation>
    <scope>NUCLEOTIDE SEQUENCE [LARGE SCALE GENOMIC DNA]</scope>
    <source>
        <strain evidence="18">L5</strain>
    </source>
</reference>
<dbReference type="GO" id="GO:0016020">
    <property type="term" value="C:membrane"/>
    <property type="evidence" value="ECO:0007669"/>
    <property type="project" value="InterPro"/>
</dbReference>
<dbReference type="EMBL" id="BNGU01000008">
    <property type="protein sequence ID" value="GHM59314.1"/>
    <property type="molecule type" value="Genomic_DNA"/>
</dbReference>
<evidence type="ECO:0000256" key="10">
    <source>
        <dbReference type="ARBA" id="ARBA00023098"/>
    </source>
</evidence>
<evidence type="ECO:0000256" key="4">
    <source>
        <dbReference type="ARBA" id="ARBA00013174"/>
    </source>
</evidence>
<gene>
    <name evidence="18" type="ORF">sL5_03070</name>
</gene>
<dbReference type="InterPro" id="IPR048254">
    <property type="entry name" value="CDP_ALCOHOL_P_TRANSF_CS"/>
</dbReference>
<keyword evidence="11 16" id="KW-0472">Membrane</keyword>
<accession>A0A8J3MLV1</accession>
<feature type="transmembrane region" description="Helical" evidence="16">
    <location>
        <begin position="76"/>
        <end position="95"/>
    </location>
</feature>
<evidence type="ECO:0000259" key="17">
    <source>
        <dbReference type="Pfam" id="PF08009"/>
    </source>
</evidence>
<evidence type="ECO:0000256" key="6">
    <source>
        <dbReference type="ARBA" id="ARBA00022516"/>
    </source>
</evidence>